<dbReference type="Pfam" id="PF19386">
    <property type="entry name" value="DUF5961"/>
    <property type="match status" value="1"/>
</dbReference>
<dbReference type="EMBL" id="QFQZ01000061">
    <property type="protein sequence ID" value="PZR32412.1"/>
    <property type="molecule type" value="Genomic_DNA"/>
</dbReference>
<dbReference type="AlphaFoldDB" id="A0A2W5UZH9"/>
<reference evidence="2 3" key="1">
    <citation type="submission" date="2017-08" db="EMBL/GenBank/DDBJ databases">
        <title>Infants hospitalized years apart are colonized by the same room-sourced microbial strains.</title>
        <authorList>
            <person name="Brooks B."/>
            <person name="Olm M.R."/>
            <person name="Firek B.A."/>
            <person name="Baker R."/>
            <person name="Thomas B.C."/>
            <person name="Morowitz M.J."/>
            <person name="Banfield J.F."/>
        </authorList>
    </citation>
    <scope>NUCLEOTIDE SEQUENCE [LARGE SCALE GENOMIC DNA]</scope>
    <source>
        <strain evidence="2">S2_003_000_R2_4</strain>
    </source>
</reference>
<accession>A0A2W5UZH9</accession>
<name>A0A2W5UZH9_9CAUL</name>
<evidence type="ECO:0000256" key="1">
    <source>
        <dbReference type="SAM" id="MobiDB-lite"/>
    </source>
</evidence>
<dbReference type="RefSeq" id="WP_304280500.1">
    <property type="nucleotide sequence ID" value="NZ_QFQZ01000061.1"/>
</dbReference>
<comment type="caution">
    <text evidence="2">The sequence shown here is derived from an EMBL/GenBank/DDBJ whole genome shotgun (WGS) entry which is preliminary data.</text>
</comment>
<evidence type="ECO:0000313" key="3">
    <source>
        <dbReference type="Proteomes" id="UP000249393"/>
    </source>
</evidence>
<feature type="compositionally biased region" description="Basic residues" evidence="1">
    <location>
        <begin position="1"/>
        <end position="14"/>
    </location>
</feature>
<gene>
    <name evidence="2" type="ORF">DI526_16715</name>
</gene>
<organism evidence="2 3">
    <name type="scientific">Caulobacter segnis</name>
    <dbReference type="NCBI Taxonomy" id="88688"/>
    <lineage>
        <taxon>Bacteria</taxon>
        <taxon>Pseudomonadati</taxon>
        <taxon>Pseudomonadota</taxon>
        <taxon>Alphaproteobacteria</taxon>
        <taxon>Caulobacterales</taxon>
        <taxon>Caulobacteraceae</taxon>
        <taxon>Caulobacter</taxon>
    </lineage>
</organism>
<sequence length="72" mass="7856">MSYTVRARHLHGGHARPVDEPTAEAAAVAYLEDFGHDADEDEAVSLIVRDNATGREQCFRVDLTTGRTEPCG</sequence>
<proteinExistence type="predicted"/>
<dbReference type="Proteomes" id="UP000249393">
    <property type="component" value="Unassembled WGS sequence"/>
</dbReference>
<dbReference type="InterPro" id="IPR046005">
    <property type="entry name" value="DUF5961"/>
</dbReference>
<feature type="region of interest" description="Disordered" evidence="1">
    <location>
        <begin position="1"/>
        <end position="20"/>
    </location>
</feature>
<protein>
    <submittedName>
        <fullName evidence="2">Uncharacterized protein</fullName>
    </submittedName>
</protein>
<evidence type="ECO:0000313" key="2">
    <source>
        <dbReference type="EMBL" id="PZR32412.1"/>
    </source>
</evidence>